<sequence length="82" mass="9611">MFWWMIGLLNLGLAIVELIVAFKRKDKHLSWVHVMYSLMFISYGVSAFHQSLLYGIPGLIIGLYAIFLNSRGRRRRNRNVIQ</sequence>
<comment type="caution">
    <text evidence="2">The sequence shown here is derived from an EMBL/GenBank/DDBJ whole genome shotgun (WGS) entry which is preliminary data.</text>
</comment>
<organism evidence="2 3">
    <name type="scientific">Pontibacillus salipaludis</name>
    <dbReference type="NCBI Taxonomy" id="1697394"/>
    <lineage>
        <taxon>Bacteria</taxon>
        <taxon>Bacillati</taxon>
        <taxon>Bacillota</taxon>
        <taxon>Bacilli</taxon>
        <taxon>Bacillales</taxon>
        <taxon>Bacillaceae</taxon>
        <taxon>Pontibacillus</taxon>
    </lineage>
</organism>
<feature type="transmembrane region" description="Helical" evidence="1">
    <location>
        <begin position="6"/>
        <end position="22"/>
    </location>
</feature>
<protein>
    <submittedName>
        <fullName evidence="2">Uncharacterized protein</fullName>
    </submittedName>
</protein>
<evidence type="ECO:0000313" key="3">
    <source>
        <dbReference type="Proteomes" id="UP000642571"/>
    </source>
</evidence>
<accession>A0ABQ1Q029</accession>
<keyword evidence="3" id="KW-1185">Reference proteome</keyword>
<proteinExistence type="predicted"/>
<dbReference type="RefSeq" id="WP_188652444.1">
    <property type="nucleotide sequence ID" value="NZ_BMIN01000005.1"/>
</dbReference>
<dbReference type="EMBL" id="BMIN01000005">
    <property type="protein sequence ID" value="GGD08562.1"/>
    <property type="molecule type" value="Genomic_DNA"/>
</dbReference>
<gene>
    <name evidence="2" type="ORF">GCM10011389_15220</name>
</gene>
<dbReference type="Proteomes" id="UP000642571">
    <property type="component" value="Unassembled WGS sequence"/>
</dbReference>
<feature type="transmembrane region" description="Helical" evidence="1">
    <location>
        <begin position="29"/>
        <end position="46"/>
    </location>
</feature>
<evidence type="ECO:0000256" key="1">
    <source>
        <dbReference type="SAM" id="Phobius"/>
    </source>
</evidence>
<keyword evidence="1" id="KW-1133">Transmembrane helix</keyword>
<keyword evidence="1" id="KW-0472">Membrane</keyword>
<keyword evidence="1" id="KW-0812">Transmembrane</keyword>
<evidence type="ECO:0000313" key="2">
    <source>
        <dbReference type="EMBL" id="GGD08562.1"/>
    </source>
</evidence>
<name>A0ABQ1Q029_9BACI</name>
<feature type="transmembrane region" description="Helical" evidence="1">
    <location>
        <begin position="52"/>
        <end position="69"/>
    </location>
</feature>
<reference evidence="3" key="1">
    <citation type="journal article" date="2019" name="Int. J. Syst. Evol. Microbiol.">
        <title>The Global Catalogue of Microorganisms (GCM) 10K type strain sequencing project: providing services to taxonomists for standard genome sequencing and annotation.</title>
        <authorList>
            <consortium name="The Broad Institute Genomics Platform"/>
            <consortium name="The Broad Institute Genome Sequencing Center for Infectious Disease"/>
            <person name="Wu L."/>
            <person name="Ma J."/>
        </authorList>
    </citation>
    <scope>NUCLEOTIDE SEQUENCE [LARGE SCALE GENOMIC DNA]</scope>
    <source>
        <strain evidence="3">CGMCC 1.15353</strain>
    </source>
</reference>